<evidence type="ECO:0000256" key="9">
    <source>
        <dbReference type="SAM" id="Phobius"/>
    </source>
</evidence>
<accession>A0ABN8LNG6</accession>
<sequence>MKPYLKENHSVLVLNATYFAQDYEDTDCVEFDGLSKISKYIFISLSLICGIWAVGGNLALLAAFYRSKAVYGHITNYFVVSLVVSDLMIGLLMTPMYICYSVDLDPPWLIKLEGFLWILTVTATTHSLSAVSVDRLISILYPLRYSLIVTERRCRVVIALIWLDGLVFGFPRLILDDFQKLERLWVACSIVTVAIPILIMSSCYGKIFTIVKKQNGRKLANTFTTGKHLRNRKAAITIGIIVCLFIITFIPSTVVYFMLLFEKDRCKELELNDVWLWVALVSFSHSAINPWVYGLRYRALRKALREQVKIH</sequence>
<feature type="transmembrane region" description="Helical" evidence="9">
    <location>
        <begin position="234"/>
        <end position="259"/>
    </location>
</feature>
<dbReference type="CDD" id="cd00637">
    <property type="entry name" value="7tm_classA_rhodopsin-like"/>
    <property type="match status" value="1"/>
</dbReference>
<dbReference type="Gene3D" id="1.20.1070.10">
    <property type="entry name" value="Rhodopsin 7-helix transmembrane proteins"/>
    <property type="match status" value="1"/>
</dbReference>
<reference evidence="11 12" key="1">
    <citation type="submission" date="2022-05" db="EMBL/GenBank/DDBJ databases">
        <authorList>
            <consortium name="Genoscope - CEA"/>
            <person name="William W."/>
        </authorList>
    </citation>
    <scope>NUCLEOTIDE SEQUENCE [LARGE SCALE GENOMIC DNA]</scope>
</reference>
<keyword evidence="8" id="KW-0807">Transducer</keyword>
<protein>
    <recommendedName>
        <fullName evidence="10">G-protein coupled receptors family 1 profile domain-containing protein</fullName>
    </recommendedName>
</protein>
<evidence type="ECO:0000256" key="4">
    <source>
        <dbReference type="ARBA" id="ARBA00022989"/>
    </source>
</evidence>
<keyword evidence="12" id="KW-1185">Reference proteome</keyword>
<gene>
    <name evidence="11" type="ORF">PEVE_00036093</name>
</gene>
<keyword evidence="5" id="KW-0297">G-protein coupled receptor</keyword>
<feature type="transmembrane region" description="Helical" evidence="9">
    <location>
        <begin position="274"/>
        <end position="295"/>
    </location>
</feature>
<dbReference type="PANTHER" id="PTHR24249">
    <property type="entry name" value="HISTAMINE RECEPTOR-RELATED G-PROTEIN COUPLED RECEPTOR"/>
    <property type="match status" value="1"/>
</dbReference>
<feature type="domain" description="G-protein coupled receptors family 1 profile" evidence="10">
    <location>
        <begin position="56"/>
        <end position="293"/>
    </location>
</feature>
<evidence type="ECO:0000256" key="6">
    <source>
        <dbReference type="ARBA" id="ARBA00023136"/>
    </source>
</evidence>
<feature type="transmembrane region" description="Helical" evidence="9">
    <location>
        <begin position="77"/>
        <end position="98"/>
    </location>
</feature>
<dbReference type="InterPro" id="IPR000276">
    <property type="entry name" value="GPCR_Rhodpsn"/>
</dbReference>
<evidence type="ECO:0000313" key="11">
    <source>
        <dbReference type="EMBL" id="CAH3017217.1"/>
    </source>
</evidence>
<feature type="transmembrane region" description="Helical" evidence="9">
    <location>
        <begin position="114"/>
        <end position="133"/>
    </location>
</feature>
<keyword evidence="6 9" id="KW-0472">Membrane</keyword>
<evidence type="ECO:0000256" key="2">
    <source>
        <dbReference type="ARBA" id="ARBA00022475"/>
    </source>
</evidence>
<evidence type="ECO:0000259" key="10">
    <source>
        <dbReference type="PROSITE" id="PS50262"/>
    </source>
</evidence>
<evidence type="ECO:0000256" key="3">
    <source>
        <dbReference type="ARBA" id="ARBA00022692"/>
    </source>
</evidence>
<evidence type="ECO:0000256" key="1">
    <source>
        <dbReference type="ARBA" id="ARBA00004651"/>
    </source>
</evidence>
<dbReference type="SUPFAM" id="SSF81321">
    <property type="entry name" value="Family A G protein-coupled receptor-like"/>
    <property type="match status" value="1"/>
</dbReference>
<keyword evidence="3 9" id="KW-0812">Transmembrane</keyword>
<evidence type="ECO:0000256" key="8">
    <source>
        <dbReference type="ARBA" id="ARBA00023224"/>
    </source>
</evidence>
<evidence type="ECO:0000256" key="5">
    <source>
        <dbReference type="ARBA" id="ARBA00023040"/>
    </source>
</evidence>
<proteinExistence type="predicted"/>
<organism evidence="11 12">
    <name type="scientific">Porites evermanni</name>
    <dbReference type="NCBI Taxonomy" id="104178"/>
    <lineage>
        <taxon>Eukaryota</taxon>
        <taxon>Metazoa</taxon>
        <taxon>Cnidaria</taxon>
        <taxon>Anthozoa</taxon>
        <taxon>Hexacorallia</taxon>
        <taxon>Scleractinia</taxon>
        <taxon>Fungiina</taxon>
        <taxon>Poritidae</taxon>
        <taxon>Porites</taxon>
    </lineage>
</organism>
<dbReference type="InterPro" id="IPR050569">
    <property type="entry name" value="TAAR"/>
</dbReference>
<keyword evidence="2" id="KW-1003">Cell membrane</keyword>
<feature type="transmembrane region" description="Helical" evidence="9">
    <location>
        <begin position="154"/>
        <end position="172"/>
    </location>
</feature>
<dbReference type="PRINTS" id="PR00237">
    <property type="entry name" value="GPCRRHODOPSN"/>
</dbReference>
<dbReference type="PROSITE" id="PS50262">
    <property type="entry name" value="G_PROTEIN_RECEP_F1_2"/>
    <property type="match status" value="1"/>
</dbReference>
<dbReference type="Pfam" id="PF00001">
    <property type="entry name" value="7tm_1"/>
    <property type="match status" value="1"/>
</dbReference>
<dbReference type="Proteomes" id="UP001159427">
    <property type="component" value="Unassembled WGS sequence"/>
</dbReference>
<evidence type="ECO:0000256" key="7">
    <source>
        <dbReference type="ARBA" id="ARBA00023170"/>
    </source>
</evidence>
<name>A0ABN8LNG6_9CNID</name>
<feature type="transmembrane region" description="Helical" evidence="9">
    <location>
        <begin position="184"/>
        <end position="208"/>
    </location>
</feature>
<feature type="transmembrane region" description="Helical" evidence="9">
    <location>
        <begin position="40"/>
        <end position="65"/>
    </location>
</feature>
<comment type="caution">
    <text evidence="11">The sequence shown here is derived from an EMBL/GenBank/DDBJ whole genome shotgun (WGS) entry which is preliminary data.</text>
</comment>
<dbReference type="PANTHER" id="PTHR24249:SF372">
    <property type="entry name" value="G-PROTEIN COUPLED RECEPTORS FAMILY 1 PROFILE DOMAIN-CONTAINING PROTEIN"/>
    <property type="match status" value="1"/>
</dbReference>
<dbReference type="InterPro" id="IPR017452">
    <property type="entry name" value="GPCR_Rhodpsn_7TM"/>
</dbReference>
<dbReference type="EMBL" id="CALNXI010000057">
    <property type="protein sequence ID" value="CAH3017217.1"/>
    <property type="molecule type" value="Genomic_DNA"/>
</dbReference>
<evidence type="ECO:0000313" key="12">
    <source>
        <dbReference type="Proteomes" id="UP001159427"/>
    </source>
</evidence>
<comment type="subcellular location">
    <subcellularLocation>
        <location evidence="1">Cell membrane</location>
        <topology evidence="1">Multi-pass membrane protein</topology>
    </subcellularLocation>
</comment>
<keyword evidence="4 9" id="KW-1133">Transmembrane helix</keyword>
<keyword evidence="7" id="KW-0675">Receptor</keyword>